<sequence>MKLRGFLKNFEIFRKRFIISIFTSFLSKRMSSPNTAIIKPDPMEMTFYYGDDYNFPIHANIMKMEMTPKKLTISPNSPLQVFLKNLAKKRHELVVQLNSFLFKIQSPRAFKGTKSQIYCIMEPGETLNFRIELMKETGPGFLESDILAMANPEGIFTIFHQTTTKKDDSDTAWFGSRDSPHNTDKKSNDHIIKISVNADFEHGYSEQAMFLETDSELTKKRRQQFDVILKNEKIRVESEEKEKEKAEKEKNEKKKRHKCLVM</sequence>
<evidence type="ECO:0000256" key="1">
    <source>
        <dbReference type="SAM" id="MobiDB-lite"/>
    </source>
</evidence>
<organism evidence="2 3">
    <name type="scientific">Caenorhabditis nigoni</name>
    <dbReference type="NCBI Taxonomy" id="1611254"/>
    <lineage>
        <taxon>Eukaryota</taxon>
        <taxon>Metazoa</taxon>
        <taxon>Ecdysozoa</taxon>
        <taxon>Nematoda</taxon>
        <taxon>Chromadorea</taxon>
        <taxon>Rhabditida</taxon>
        <taxon>Rhabditina</taxon>
        <taxon>Rhabditomorpha</taxon>
        <taxon>Rhabditoidea</taxon>
        <taxon>Rhabditidae</taxon>
        <taxon>Peloderinae</taxon>
        <taxon>Caenorhabditis</taxon>
    </lineage>
</organism>
<feature type="compositionally biased region" description="Basic and acidic residues" evidence="1">
    <location>
        <begin position="237"/>
        <end position="252"/>
    </location>
</feature>
<comment type="caution">
    <text evidence="2">The sequence shown here is derived from an EMBL/GenBank/DDBJ whole genome shotgun (WGS) entry which is preliminary data.</text>
</comment>
<proteinExistence type="predicted"/>
<evidence type="ECO:0000313" key="2">
    <source>
        <dbReference type="EMBL" id="PIC29764.1"/>
    </source>
</evidence>
<feature type="region of interest" description="Disordered" evidence="1">
    <location>
        <begin position="167"/>
        <end position="187"/>
    </location>
</feature>
<name>A0A2G5TR76_9PELO</name>
<feature type="compositionally biased region" description="Basic and acidic residues" evidence="1">
    <location>
        <begin position="178"/>
        <end position="187"/>
    </location>
</feature>
<dbReference type="AlphaFoldDB" id="A0A2G5TR76"/>
<dbReference type="OrthoDB" id="5907616at2759"/>
<dbReference type="EMBL" id="PDUG01000005">
    <property type="protein sequence ID" value="PIC29764.1"/>
    <property type="molecule type" value="Genomic_DNA"/>
</dbReference>
<feature type="region of interest" description="Disordered" evidence="1">
    <location>
        <begin position="237"/>
        <end position="262"/>
    </location>
</feature>
<feature type="compositionally biased region" description="Basic residues" evidence="1">
    <location>
        <begin position="253"/>
        <end position="262"/>
    </location>
</feature>
<protein>
    <submittedName>
        <fullName evidence="2">Uncharacterized protein</fullName>
    </submittedName>
</protein>
<gene>
    <name evidence="2" type="primary">Cnig_chr_V.g21251</name>
    <name evidence="2" type="ORF">B9Z55_021251</name>
</gene>
<evidence type="ECO:0000313" key="3">
    <source>
        <dbReference type="Proteomes" id="UP000230233"/>
    </source>
</evidence>
<dbReference type="Proteomes" id="UP000230233">
    <property type="component" value="Chromosome V"/>
</dbReference>
<accession>A0A2G5TR76</accession>
<keyword evidence="3" id="KW-1185">Reference proteome</keyword>
<reference evidence="3" key="1">
    <citation type="submission" date="2017-10" db="EMBL/GenBank/DDBJ databases">
        <title>Rapid genome shrinkage in a self-fertile nematode reveals novel sperm competition proteins.</title>
        <authorList>
            <person name="Yin D."/>
            <person name="Schwarz E.M."/>
            <person name="Thomas C.G."/>
            <person name="Felde R.L."/>
            <person name="Korf I.F."/>
            <person name="Cutter A.D."/>
            <person name="Schartner C.M."/>
            <person name="Ralston E.J."/>
            <person name="Meyer B.J."/>
            <person name="Haag E.S."/>
        </authorList>
    </citation>
    <scope>NUCLEOTIDE SEQUENCE [LARGE SCALE GENOMIC DNA]</scope>
    <source>
        <strain evidence="3">JU1422</strain>
    </source>
</reference>